<gene>
    <name evidence="9" type="primary">plbB</name>
    <name evidence="9" type="ORF">TRFO_03070</name>
</gene>
<comment type="caution">
    <text evidence="9">The sequence shown here is derived from an EMBL/GenBank/DDBJ whole genome shotgun (WGS) entry which is preliminary data.</text>
</comment>
<comment type="function">
    <text evidence="7">Putative phospholipase.</text>
</comment>
<keyword evidence="3 7" id="KW-0378">Hydrolase</keyword>
<dbReference type="GeneID" id="94825780"/>
<dbReference type="RefSeq" id="XP_068367914.1">
    <property type="nucleotide sequence ID" value="XM_068491076.1"/>
</dbReference>
<evidence type="ECO:0000256" key="5">
    <source>
        <dbReference type="ARBA" id="ARBA00023098"/>
    </source>
</evidence>
<evidence type="ECO:0000256" key="3">
    <source>
        <dbReference type="ARBA" id="ARBA00022801"/>
    </source>
</evidence>
<dbReference type="EMBL" id="MLAK01000325">
    <property type="protein sequence ID" value="OHT14778.1"/>
    <property type="molecule type" value="Genomic_DNA"/>
</dbReference>
<organism evidence="9 10">
    <name type="scientific">Tritrichomonas foetus</name>
    <dbReference type="NCBI Taxonomy" id="1144522"/>
    <lineage>
        <taxon>Eukaryota</taxon>
        <taxon>Metamonada</taxon>
        <taxon>Parabasalia</taxon>
        <taxon>Tritrichomonadida</taxon>
        <taxon>Tritrichomonadidae</taxon>
        <taxon>Tritrichomonas</taxon>
    </lineage>
</organism>
<evidence type="ECO:0000256" key="6">
    <source>
        <dbReference type="ARBA" id="ARBA00023180"/>
    </source>
</evidence>
<feature type="transmembrane region" description="Helical" evidence="8">
    <location>
        <begin position="592"/>
        <end position="613"/>
    </location>
</feature>
<evidence type="ECO:0000313" key="9">
    <source>
        <dbReference type="EMBL" id="OHT14778.1"/>
    </source>
</evidence>
<name>A0A1J4KUG2_9EUKA</name>
<dbReference type="OrthoDB" id="419508at2759"/>
<dbReference type="GO" id="GO:0009395">
    <property type="term" value="P:phospholipid catabolic process"/>
    <property type="evidence" value="ECO:0007669"/>
    <property type="project" value="TreeGrafter"/>
</dbReference>
<dbReference type="Proteomes" id="UP000179807">
    <property type="component" value="Unassembled WGS sequence"/>
</dbReference>
<evidence type="ECO:0000256" key="7">
    <source>
        <dbReference type="RuleBase" id="RU364138"/>
    </source>
</evidence>
<protein>
    <recommendedName>
        <fullName evidence="7">Phospholipase B-like</fullName>
        <ecNumber evidence="7">3.1.1.-</ecNumber>
    </recommendedName>
</protein>
<dbReference type="PANTHER" id="PTHR12370:SF3">
    <property type="entry name" value="PHOSPHOLIPASE B-LIKE 2-RELATED"/>
    <property type="match status" value="1"/>
</dbReference>
<evidence type="ECO:0000256" key="2">
    <source>
        <dbReference type="ARBA" id="ARBA00022729"/>
    </source>
</evidence>
<comment type="similarity">
    <text evidence="1 7">Belongs to the phospholipase B-like family.</text>
</comment>
<dbReference type="GO" id="GO:0004620">
    <property type="term" value="F:phospholipase activity"/>
    <property type="evidence" value="ECO:0007669"/>
    <property type="project" value="InterPro"/>
</dbReference>
<dbReference type="Pfam" id="PF04916">
    <property type="entry name" value="Phospholip_B"/>
    <property type="match status" value="1"/>
</dbReference>
<evidence type="ECO:0000256" key="8">
    <source>
        <dbReference type="SAM" id="Phobius"/>
    </source>
</evidence>
<keyword evidence="10" id="KW-1185">Reference proteome</keyword>
<evidence type="ECO:0000256" key="4">
    <source>
        <dbReference type="ARBA" id="ARBA00022963"/>
    </source>
</evidence>
<keyword evidence="5 7" id="KW-0443">Lipid metabolism</keyword>
<keyword evidence="8" id="KW-0812">Transmembrane</keyword>
<dbReference type="GO" id="GO:0005576">
    <property type="term" value="C:extracellular region"/>
    <property type="evidence" value="ECO:0007669"/>
    <property type="project" value="TreeGrafter"/>
</dbReference>
<sequence length="628" mass="72719">MWNKVRHGQLFDYNFNHIFMFVSLFYFLQLATSTPKYATCYFESGNPVIVDKIDKEKGVAWATFDDTIDQVGTSHIVIETTAESEPTSLQKTYCAGYVDGYLMQERIFNRWMLQKDILGVNRTDAFDKKWTDWMEKNIEFTKNSIKENGESPYWKSVALILSQLDGIVDGYKRRVEKEAKAGQDMTYMDFWILQSIGDIYDLQPYWDAKAVVDPFKFMECTALVTILPDYSDVFFGHDTWSDYRKMSNTVKEYIFHVEEWSATRVEVSTKIGAIPSSEDFWITSNGLLIFETTIGNQNSTLKQQISEKTLLTWIRNYHASWVANTGEQWADEFLTLNSGTYNNQYVIVDSKVLSPGKKPEKNLIWVTETMPTIGVKGDVTQYLADNLYFPSFNVPYFPEIRKIANYTEDDYYKSSRYLILQRDAPGVATLDDFKHVMRYNSKDEPIDSDSGYQIFARYDMSEKKQRAFGGLDTKVTTALTALQTMGFDGIWSPQYENYTAWDFESEENIKKFGHISHDGLPAHWEFPWTNYSGESYSRCNFTDKNKCINTEACGWCTYDAICLTGNKDGPYGYKCQAGWKVKVEDKPWSTPVIASVTAVSFIFCAIIYIYNIYDNQKKKNEQKQYSQI</sequence>
<dbReference type="PANTHER" id="PTHR12370">
    <property type="entry name" value="PHOSPHOLIPASE B-RELATED"/>
    <property type="match status" value="1"/>
</dbReference>
<accession>A0A1J4KUG2</accession>
<keyword evidence="2" id="KW-0732">Signal</keyword>
<keyword evidence="6" id="KW-0325">Glycoprotein</keyword>
<evidence type="ECO:0000313" key="10">
    <source>
        <dbReference type="Proteomes" id="UP000179807"/>
    </source>
</evidence>
<dbReference type="Gene3D" id="3.60.60.30">
    <property type="match status" value="1"/>
</dbReference>
<feature type="transmembrane region" description="Helical" evidence="8">
    <location>
        <begin position="12"/>
        <end position="31"/>
    </location>
</feature>
<dbReference type="VEuPathDB" id="TrichDB:TRFO_03070"/>
<reference evidence="9" key="1">
    <citation type="submission" date="2016-10" db="EMBL/GenBank/DDBJ databases">
        <authorList>
            <person name="Benchimol M."/>
            <person name="Almeida L.G."/>
            <person name="Vasconcelos A.T."/>
            <person name="Perreira-Neves A."/>
            <person name="Rosa I.A."/>
            <person name="Tasca T."/>
            <person name="Bogo M.R."/>
            <person name="de Souza W."/>
        </authorList>
    </citation>
    <scope>NUCLEOTIDE SEQUENCE [LARGE SCALE GENOMIC DNA]</scope>
    <source>
        <strain evidence="9">K</strain>
    </source>
</reference>
<keyword evidence="8" id="KW-1133">Transmembrane helix</keyword>
<evidence type="ECO:0000256" key="1">
    <source>
        <dbReference type="ARBA" id="ARBA00007835"/>
    </source>
</evidence>
<proteinExistence type="inferred from homology"/>
<keyword evidence="8" id="KW-0472">Membrane</keyword>
<dbReference type="EC" id="3.1.1.-" evidence="7"/>
<keyword evidence="4 7" id="KW-0442">Lipid degradation</keyword>
<dbReference type="InterPro" id="IPR007000">
    <property type="entry name" value="PLipase_B-like"/>
</dbReference>
<dbReference type="AlphaFoldDB" id="A0A1J4KUG2"/>